<name>A0ABY7FDE1_MYAAR</name>
<gene>
    <name evidence="1" type="ORF">MAR_001032</name>
</gene>
<protein>
    <submittedName>
        <fullName evidence="1">Uncharacterized protein</fullName>
    </submittedName>
</protein>
<dbReference type="Proteomes" id="UP001164746">
    <property type="component" value="Chromosome 11"/>
</dbReference>
<accession>A0ABY7FDE1</accession>
<proteinExistence type="predicted"/>
<evidence type="ECO:0000313" key="2">
    <source>
        <dbReference type="Proteomes" id="UP001164746"/>
    </source>
</evidence>
<keyword evidence="2" id="KW-1185">Reference proteome</keyword>
<dbReference type="EMBL" id="CP111022">
    <property type="protein sequence ID" value="WAR19194.1"/>
    <property type="molecule type" value="Genomic_DNA"/>
</dbReference>
<organism evidence="1 2">
    <name type="scientific">Mya arenaria</name>
    <name type="common">Soft-shell clam</name>
    <dbReference type="NCBI Taxonomy" id="6604"/>
    <lineage>
        <taxon>Eukaryota</taxon>
        <taxon>Metazoa</taxon>
        <taxon>Spiralia</taxon>
        <taxon>Lophotrochozoa</taxon>
        <taxon>Mollusca</taxon>
        <taxon>Bivalvia</taxon>
        <taxon>Autobranchia</taxon>
        <taxon>Heteroconchia</taxon>
        <taxon>Euheterodonta</taxon>
        <taxon>Imparidentia</taxon>
        <taxon>Neoheterodontei</taxon>
        <taxon>Myida</taxon>
        <taxon>Myoidea</taxon>
        <taxon>Myidae</taxon>
        <taxon>Mya</taxon>
    </lineage>
</organism>
<sequence>MDICDSFSDACSPVDLAPCPPPDIDPHMFNDHLTARNLTRQVVLHIAERKKSCHRSNQKINPWVVKKTVQRGRKAMNLLALTKNQR</sequence>
<evidence type="ECO:0000313" key="1">
    <source>
        <dbReference type="EMBL" id="WAR19194.1"/>
    </source>
</evidence>
<reference evidence="1" key="1">
    <citation type="submission" date="2022-11" db="EMBL/GenBank/DDBJ databases">
        <title>Centuries of genome instability and evolution in soft-shell clam transmissible cancer (bioRxiv).</title>
        <authorList>
            <person name="Hart S.F.M."/>
            <person name="Yonemitsu M.A."/>
            <person name="Giersch R.M."/>
            <person name="Beal B.F."/>
            <person name="Arriagada G."/>
            <person name="Davis B.W."/>
            <person name="Ostrander E.A."/>
            <person name="Goff S.P."/>
            <person name="Metzger M.J."/>
        </authorList>
    </citation>
    <scope>NUCLEOTIDE SEQUENCE</scope>
    <source>
        <strain evidence="1">MELC-2E11</strain>
        <tissue evidence="1">Siphon/mantle</tissue>
    </source>
</reference>